<gene>
    <name evidence="4" type="primary">lysDH</name>
    <name evidence="4" type="ORF">Pla123a_08450</name>
</gene>
<proteinExistence type="predicted"/>
<dbReference type="Gene3D" id="3.40.50.720">
    <property type="entry name" value="NAD(P)-binding Rossmann-like Domain"/>
    <property type="match status" value="1"/>
</dbReference>
<sequence length="383" mass="41856">MSESKHPVTILGAGKIGRGIARILHLSGRYEVYVADISADALASLKEETPVATGELDVNNHAEMVSTLKAHGSVISALPFDQNVTVARAALEAGVSYFDLTEDVATTQAIRSIAEEAAEGQIFMPQCGLAPGYIGILAHDLCQQFDRLDRVMLRVGALPLYPTNMLKYNLTWSIDGLINEYCNPCEAIYSGEPCDLQPLEGLESFALDGVDYEAFNTSGGLGTLCETLSGKVNTLDYKTVRYAGHRDLMMFLLHGLRMIDRRELLKELMEDAIPCTNQDVVLIFSTVTGWRKHRFEQIACARKVYHDQVHGLDASSIQITTASSVCVVVDLHFAGKLPGKGFVRQEDVRLSDFESNEFGLPYAKATTVKTPTTPHAASHPMGT</sequence>
<comment type="caution">
    <text evidence="4">The sequence shown here is derived from an EMBL/GenBank/DDBJ whole genome shotgun (WGS) entry which is preliminary data.</text>
</comment>
<evidence type="ECO:0000313" key="5">
    <source>
        <dbReference type="Proteomes" id="UP000318478"/>
    </source>
</evidence>
<evidence type="ECO:0000256" key="1">
    <source>
        <dbReference type="ARBA" id="ARBA00023002"/>
    </source>
</evidence>
<keyword evidence="5" id="KW-1185">Reference proteome</keyword>
<keyword evidence="1 4" id="KW-0560">Oxidoreductase</keyword>
<name>A0A5C5YTC2_9BACT</name>
<dbReference type="Pfam" id="PF03435">
    <property type="entry name" value="Sacchrp_dh_NADP"/>
    <property type="match status" value="1"/>
</dbReference>
<dbReference type="EMBL" id="SJPO01000002">
    <property type="protein sequence ID" value="TWT78056.1"/>
    <property type="molecule type" value="Genomic_DNA"/>
</dbReference>
<dbReference type="InterPro" id="IPR032095">
    <property type="entry name" value="Sacchrp_dh-like_C"/>
</dbReference>
<dbReference type="PANTHER" id="PTHR11133">
    <property type="entry name" value="SACCHAROPINE DEHYDROGENASE"/>
    <property type="match status" value="1"/>
</dbReference>
<dbReference type="EC" id="1.4.1.18" evidence="4"/>
<dbReference type="Proteomes" id="UP000318478">
    <property type="component" value="Unassembled WGS sequence"/>
</dbReference>
<evidence type="ECO:0000259" key="2">
    <source>
        <dbReference type="Pfam" id="PF03435"/>
    </source>
</evidence>
<dbReference type="RefSeq" id="WP_146584296.1">
    <property type="nucleotide sequence ID" value="NZ_SJPO01000002.1"/>
</dbReference>
<dbReference type="Gene3D" id="3.30.360.10">
    <property type="entry name" value="Dihydrodipicolinate Reductase, domain 2"/>
    <property type="match status" value="1"/>
</dbReference>
<accession>A0A5C5YTC2</accession>
<dbReference type="AlphaFoldDB" id="A0A5C5YTC2"/>
<dbReference type="InterPro" id="IPR005097">
    <property type="entry name" value="Sacchrp_dh_NADP-bd"/>
</dbReference>
<evidence type="ECO:0000313" key="4">
    <source>
        <dbReference type="EMBL" id="TWT78056.1"/>
    </source>
</evidence>
<evidence type="ECO:0000259" key="3">
    <source>
        <dbReference type="Pfam" id="PF16653"/>
    </source>
</evidence>
<dbReference type="InterPro" id="IPR036291">
    <property type="entry name" value="NAD(P)-bd_dom_sf"/>
</dbReference>
<dbReference type="Pfam" id="PF16653">
    <property type="entry name" value="Sacchrp_dh_C"/>
    <property type="match status" value="1"/>
</dbReference>
<dbReference type="OrthoDB" id="9769367at2"/>
<feature type="domain" description="Saccharopine dehydrogenase-like C-terminal" evidence="3">
    <location>
        <begin position="128"/>
        <end position="348"/>
    </location>
</feature>
<protein>
    <submittedName>
        <fullName evidence="4">Lysine 6-dehydrogenase</fullName>
        <ecNumber evidence="4">1.4.1.18</ecNumber>
    </submittedName>
</protein>
<dbReference type="SUPFAM" id="SSF55347">
    <property type="entry name" value="Glyceraldehyde-3-phosphate dehydrogenase-like, C-terminal domain"/>
    <property type="match status" value="1"/>
</dbReference>
<dbReference type="GO" id="GO:0050303">
    <property type="term" value="F:lysine 6-dehydrogenase activity"/>
    <property type="evidence" value="ECO:0007669"/>
    <property type="project" value="UniProtKB-EC"/>
</dbReference>
<feature type="domain" description="Saccharopine dehydrogenase NADP binding" evidence="2">
    <location>
        <begin position="8"/>
        <end position="122"/>
    </location>
</feature>
<dbReference type="SUPFAM" id="SSF51735">
    <property type="entry name" value="NAD(P)-binding Rossmann-fold domains"/>
    <property type="match status" value="1"/>
</dbReference>
<dbReference type="PANTHER" id="PTHR11133:SF22">
    <property type="entry name" value="ALPHA-AMINOADIPIC SEMIALDEHYDE SYNTHASE, MITOCHONDRIAL"/>
    <property type="match status" value="1"/>
</dbReference>
<dbReference type="InterPro" id="IPR051168">
    <property type="entry name" value="AASS"/>
</dbReference>
<organism evidence="4 5">
    <name type="scientific">Posidoniimonas polymericola</name>
    <dbReference type="NCBI Taxonomy" id="2528002"/>
    <lineage>
        <taxon>Bacteria</taxon>
        <taxon>Pseudomonadati</taxon>
        <taxon>Planctomycetota</taxon>
        <taxon>Planctomycetia</taxon>
        <taxon>Pirellulales</taxon>
        <taxon>Lacipirellulaceae</taxon>
        <taxon>Posidoniimonas</taxon>
    </lineage>
</organism>
<reference evidence="4 5" key="1">
    <citation type="submission" date="2019-02" db="EMBL/GenBank/DDBJ databases">
        <title>Deep-cultivation of Planctomycetes and their phenomic and genomic characterization uncovers novel biology.</title>
        <authorList>
            <person name="Wiegand S."/>
            <person name="Jogler M."/>
            <person name="Boedeker C."/>
            <person name="Pinto D."/>
            <person name="Vollmers J."/>
            <person name="Rivas-Marin E."/>
            <person name="Kohn T."/>
            <person name="Peeters S.H."/>
            <person name="Heuer A."/>
            <person name="Rast P."/>
            <person name="Oberbeckmann S."/>
            <person name="Bunk B."/>
            <person name="Jeske O."/>
            <person name="Meyerdierks A."/>
            <person name="Storesund J.E."/>
            <person name="Kallscheuer N."/>
            <person name="Luecker S."/>
            <person name="Lage O.M."/>
            <person name="Pohl T."/>
            <person name="Merkel B.J."/>
            <person name="Hornburger P."/>
            <person name="Mueller R.-W."/>
            <person name="Bruemmer F."/>
            <person name="Labrenz M."/>
            <person name="Spormann A.M."/>
            <person name="Op Den Camp H."/>
            <person name="Overmann J."/>
            <person name="Amann R."/>
            <person name="Jetten M.S.M."/>
            <person name="Mascher T."/>
            <person name="Medema M.H."/>
            <person name="Devos D.P."/>
            <person name="Kaster A.-K."/>
            <person name="Ovreas L."/>
            <person name="Rohde M."/>
            <person name="Galperin M.Y."/>
            <person name="Jogler C."/>
        </authorList>
    </citation>
    <scope>NUCLEOTIDE SEQUENCE [LARGE SCALE GENOMIC DNA]</scope>
    <source>
        <strain evidence="4 5">Pla123a</strain>
    </source>
</reference>